<evidence type="ECO:0000256" key="2">
    <source>
        <dbReference type="SAM" id="SignalP"/>
    </source>
</evidence>
<evidence type="ECO:0000259" key="3">
    <source>
        <dbReference type="Pfam" id="PF13202"/>
    </source>
</evidence>
<dbReference type="Pfam" id="PF13202">
    <property type="entry name" value="EF-hand_5"/>
    <property type="match status" value="1"/>
</dbReference>
<evidence type="ECO:0000256" key="1">
    <source>
        <dbReference type="ARBA" id="ARBA00022837"/>
    </source>
</evidence>
<dbReference type="InterPro" id="IPR002048">
    <property type="entry name" value="EF_hand_dom"/>
</dbReference>
<feature type="domain" description="EF-hand" evidence="3">
    <location>
        <begin position="64"/>
        <end position="81"/>
    </location>
</feature>
<dbReference type="EMBL" id="AZBU02000011">
    <property type="protein sequence ID" value="TKR60901.1"/>
    <property type="molecule type" value="Genomic_DNA"/>
</dbReference>
<dbReference type="Pfam" id="PF13499">
    <property type="entry name" value="EF-hand_7"/>
    <property type="match status" value="1"/>
</dbReference>
<dbReference type="InterPro" id="IPR011992">
    <property type="entry name" value="EF-hand-dom_pair"/>
</dbReference>
<keyword evidence="2" id="KW-0732">Signal</keyword>
<name>A0A4U5LXE2_STECR</name>
<reference evidence="5 6" key="2">
    <citation type="journal article" date="2019" name="G3 (Bethesda)">
        <title>Hybrid Assembly of the Genome of the Entomopathogenic Nematode Steinernema carpocapsae Identifies the X-Chromosome.</title>
        <authorList>
            <person name="Serra L."/>
            <person name="Macchietto M."/>
            <person name="Macias-Munoz A."/>
            <person name="McGill C.J."/>
            <person name="Rodriguez I.M."/>
            <person name="Rodriguez B."/>
            <person name="Murad R."/>
            <person name="Mortazavi A."/>
        </authorList>
    </citation>
    <scope>NUCLEOTIDE SEQUENCE [LARGE SCALE GENOMIC DNA]</scope>
    <source>
        <strain evidence="5 6">ALL</strain>
    </source>
</reference>
<proteinExistence type="predicted"/>
<protein>
    <recommendedName>
        <fullName evidence="3 4">EF-hand domain-containing protein</fullName>
    </recommendedName>
</protein>
<comment type="caution">
    <text evidence="5">The sequence shown here is derived from an EMBL/GenBank/DDBJ whole genome shotgun (WGS) entry which is preliminary data.</text>
</comment>
<feature type="domain" description="EF-hand" evidence="4">
    <location>
        <begin position="103"/>
        <end position="152"/>
    </location>
</feature>
<dbReference type="PROSITE" id="PS00018">
    <property type="entry name" value="EF_HAND_1"/>
    <property type="match status" value="1"/>
</dbReference>
<gene>
    <name evidence="5" type="ORF">L596_028083</name>
</gene>
<reference evidence="5 6" key="1">
    <citation type="journal article" date="2015" name="Genome Biol.">
        <title>Comparative genomics of Steinernema reveals deeply conserved gene regulatory networks.</title>
        <authorList>
            <person name="Dillman A.R."/>
            <person name="Macchietto M."/>
            <person name="Porter C.F."/>
            <person name="Rogers A."/>
            <person name="Williams B."/>
            <person name="Antoshechkin I."/>
            <person name="Lee M.M."/>
            <person name="Goodwin Z."/>
            <person name="Lu X."/>
            <person name="Lewis E.E."/>
            <person name="Goodrich-Blair H."/>
            <person name="Stock S.P."/>
            <person name="Adams B.J."/>
            <person name="Sternberg P.W."/>
            <person name="Mortazavi A."/>
        </authorList>
    </citation>
    <scope>NUCLEOTIDE SEQUENCE [LARGE SCALE GENOMIC DNA]</scope>
    <source>
        <strain evidence="5 6">ALL</strain>
    </source>
</reference>
<keyword evidence="6" id="KW-1185">Reference proteome</keyword>
<evidence type="ECO:0000313" key="5">
    <source>
        <dbReference type="EMBL" id="TKR60901.1"/>
    </source>
</evidence>
<evidence type="ECO:0000259" key="4">
    <source>
        <dbReference type="Pfam" id="PF13499"/>
    </source>
</evidence>
<sequence length="166" mass="18961">MKLTVLCVSLLFAGTWAQDPGFGPSQNLSPEKNFERADAHKDKFLDFVEFLHVDYPFLFNRTKTQFDLLDTDKNGKVTFEEAKANEDKMDADRLTRNEPASARFFKGFDSSHNNFLELDELKNFLETEMRTKADNLAEVVKAFDKNNDGKLDPTGTGIRVKTQNNL</sequence>
<evidence type="ECO:0000313" key="6">
    <source>
        <dbReference type="Proteomes" id="UP000298663"/>
    </source>
</evidence>
<keyword evidence="1" id="KW-0106">Calcium</keyword>
<feature type="signal peptide" evidence="2">
    <location>
        <begin position="1"/>
        <end position="17"/>
    </location>
</feature>
<dbReference type="SUPFAM" id="SSF47473">
    <property type="entry name" value="EF-hand"/>
    <property type="match status" value="1"/>
</dbReference>
<accession>A0A4U5LXE2</accession>
<dbReference type="GO" id="GO:0005509">
    <property type="term" value="F:calcium ion binding"/>
    <property type="evidence" value="ECO:0007669"/>
    <property type="project" value="InterPro"/>
</dbReference>
<dbReference type="InterPro" id="IPR018247">
    <property type="entry name" value="EF_Hand_1_Ca_BS"/>
</dbReference>
<feature type="chain" id="PRO_5020240946" description="EF-hand domain-containing protein" evidence="2">
    <location>
        <begin position="18"/>
        <end position="166"/>
    </location>
</feature>
<dbReference type="OrthoDB" id="26525at2759"/>
<dbReference type="Gene3D" id="1.10.238.10">
    <property type="entry name" value="EF-hand"/>
    <property type="match status" value="2"/>
</dbReference>
<dbReference type="AlphaFoldDB" id="A0A4U5LXE2"/>
<dbReference type="Proteomes" id="UP000298663">
    <property type="component" value="Unassembled WGS sequence"/>
</dbReference>
<organism evidence="5 6">
    <name type="scientific">Steinernema carpocapsae</name>
    <name type="common">Entomopathogenic nematode</name>
    <dbReference type="NCBI Taxonomy" id="34508"/>
    <lineage>
        <taxon>Eukaryota</taxon>
        <taxon>Metazoa</taxon>
        <taxon>Ecdysozoa</taxon>
        <taxon>Nematoda</taxon>
        <taxon>Chromadorea</taxon>
        <taxon>Rhabditida</taxon>
        <taxon>Tylenchina</taxon>
        <taxon>Panagrolaimomorpha</taxon>
        <taxon>Strongyloidoidea</taxon>
        <taxon>Steinernematidae</taxon>
        <taxon>Steinernema</taxon>
    </lineage>
</organism>